<reference evidence="2 3" key="1">
    <citation type="submission" date="2017-12" db="EMBL/GenBank/DDBJ databases">
        <title>Hemimetabolous genomes reveal molecular basis of termite eusociality.</title>
        <authorList>
            <person name="Harrison M.C."/>
            <person name="Jongepier E."/>
            <person name="Robertson H.M."/>
            <person name="Arning N."/>
            <person name="Bitard-Feildel T."/>
            <person name="Chao H."/>
            <person name="Childers C.P."/>
            <person name="Dinh H."/>
            <person name="Doddapaneni H."/>
            <person name="Dugan S."/>
            <person name="Gowin J."/>
            <person name="Greiner C."/>
            <person name="Han Y."/>
            <person name="Hu H."/>
            <person name="Hughes D.S.T."/>
            <person name="Huylmans A.-K."/>
            <person name="Kemena C."/>
            <person name="Kremer L.P.M."/>
            <person name="Lee S.L."/>
            <person name="Lopez-Ezquerra A."/>
            <person name="Mallet L."/>
            <person name="Monroy-Kuhn J.M."/>
            <person name="Moser A."/>
            <person name="Murali S.C."/>
            <person name="Muzny D.M."/>
            <person name="Otani S."/>
            <person name="Piulachs M.-D."/>
            <person name="Poelchau M."/>
            <person name="Qu J."/>
            <person name="Schaub F."/>
            <person name="Wada-Katsumata A."/>
            <person name="Worley K.C."/>
            <person name="Xie Q."/>
            <person name="Ylla G."/>
            <person name="Poulsen M."/>
            <person name="Gibbs R.A."/>
            <person name="Schal C."/>
            <person name="Richards S."/>
            <person name="Belles X."/>
            <person name="Korb J."/>
            <person name="Bornberg-Bauer E."/>
        </authorList>
    </citation>
    <scope>NUCLEOTIDE SEQUENCE [LARGE SCALE GENOMIC DNA]</scope>
    <source>
        <tissue evidence="2">Whole body</tissue>
    </source>
</reference>
<accession>A0A2J7PTQ1</accession>
<protein>
    <recommendedName>
        <fullName evidence="4">Retrotransposon gag domain-containing protein</fullName>
    </recommendedName>
</protein>
<evidence type="ECO:0000256" key="1">
    <source>
        <dbReference type="SAM" id="MobiDB-lite"/>
    </source>
</evidence>
<feature type="compositionally biased region" description="Low complexity" evidence="1">
    <location>
        <begin position="186"/>
        <end position="200"/>
    </location>
</feature>
<proteinExistence type="predicted"/>
<feature type="compositionally biased region" description="Gly residues" evidence="1">
    <location>
        <begin position="201"/>
        <end position="211"/>
    </location>
</feature>
<feature type="compositionally biased region" description="Polar residues" evidence="1">
    <location>
        <begin position="145"/>
        <end position="177"/>
    </location>
</feature>
<keyword evidence="3" id="KW-1185">Reference proteome</keyword>
<dbReference type="InParanoid" id="A0A2J7PTQ1"/>
<gene>
    <name evidence="2" type="ORF">B7P43_G15303</name>
</gene>
<dbReference type="AlphaFoldDB" id="A0A2J7PTQ1"/>
<dbReference type="EMBL" id="NEVH01021225">
    <property type="protein sequence ID" value="PNF19716.1"/>
    <property type="molecule type" value="Genomic_DNA"/>
</dbReference>
<sequence length="235" mass="27067">MDFRGVPRPLRLALACRYIVGQIGKQWVEAISHRLQDYEGFKKAFLNHWWSTSRQALAKCSLYQTKYDRRSGLTLSAHFLKFATTASYLEPRPSDIEVIEAIRSHFPVVVQRAMLTNQLHTIEETLDLLKRVEIMEMSENFPRNHIQSPQNSPNVYRQGNNPPRNEPRGQTQPQVRQVNHWRSRNRSNSNRGRNYRNQSTGRGGEYSGGSSGPLNPTAPPYNARQEQPGHSRSEN</sequence>
<evidence type="ECO:0000313" key="2">
    <source>
        <dbReference type="EMBL" id="PNF19716.1"/>
    </source>
</evidence>
<evidence type="ECO:0000313" key="3">
    <source>
        <dbReference type="Proteomes" id="UP000235965"/>
    </source>
</evidence>
<name>A0A2J7PTQ1_9NEOP</name>
<evidence type="ECO:0008006" key="4">
    <source>
        <dbReference type="Google" id="ProtNLM"/>
    </source>
</evidence>
<dbReference type="OrthoDB" id="6764494at2759"/>
<organism evidence="2 3">
    <name type="scientific">Cryptotermes secundus</name>
    <dbReference type="NCBI Taxonomy" id="105785"/>
    <lineage>
        <taxon>Eukaryota</taxon>
        <taxon>Metazoa</taxon>
        <taxon>Ecdysozoa</taxon>
        <taxon>Arthropoda</taxon>
        <taxon>Hexapoda</taxon>
        <taxon>Insecta</taxon>
        <taxon>Pterygota</taxon>
        <taxon>Neoptera</taxon>
        <taxon>Polyneoptera</taxon>
        <taxon>Dictyoptera</taxon>
        <taxon>Blattodea</taxon>
        <taxon>Blattoidea</taxon>
        <taxon>Termitoidae</taxon>
        <taxon>Kalotermitidae</taxon>
        <taxon>Cryptotermitinae</taxon>
        <taxon>Cryptotermes</taxon>
    </lineage>
</organism>
<dbReference type="Proteomes" id="UP000235965">
    <property type="component" value="Unassembled WGS sequence"/>
</dbReference>
<comment type="caution">
    <text evidence="2">The sequence shown here is derived from an EMBL/GenBank/DDBJ whole genome shotgun (WGS) entry which is preliminary data.</text>
</comment>
<dbReference type="STRING" id="105785.A0A2J7PTQ1"/>
<feature type="region of interest" description="Disordered" evidence="1">
    <location>
        <begin position="142"/>
        <end position="235"/>
    </location>
</feature>